<feature type="compositionally biased region" description="Basic residues" evidence="2">
    <location>
        <begin position="153"/>
        <end position="163"/>
    </location>
</feature>
<protein>
    <submittedName>
        <fullName evidence="3">Uncharacterized protein</fullName>
    </submittedName>
</protein>
<reference evidence="3 4" key="1">
    <citation type="submission" date="2015-01" db="EMBL/GenBank/DDBJ databases">
        <title>The Genome Sequence of Exophiala spinifera CBS89968.</title>
        <authorList>
            <consortium name="The Broad Institute Genomics Platform"/>
            <person name="Cuomo C."/>
            <person name="de Hoog S."/>
            <person name="Gorbushina A."/>
            <person name="Stielow B."/>
            <person name="Teixiera M."/>
            <person name="Abouelleil A."/>
            <person name="Chapman S.B."/>
            <person name="Priest M."/>
            <person name="Young S.K."/>
            <person name="Wortman J."/>
            <person name="Nusbaum C."/>
            <person name="Birren B."/>
        </authorList>
    </citation>
    <scope>NUCLEOTIDE SEQUENCE [LARGE SCALE GENOMIC DNA]</scope>
    <source>
        <strain evidence="3 4">CBS 89968</strain>
    </source>
</reference>
<dbReference type="AlphaFoldDB" id="A0A0D1ZA53"/>
<evidence type="ECO:0000256" key="1">
    <source>
        <dbReference type="SAM" id="Coils"/>
    </source>
</evidence>
<dbReference type="HOGENOM" id="CLU_027820_0_0_1"/>
<keyword evidence="1" id="KW-0175">Coiled coil</keyword>
<dbReference type="VEuPathDB" id="FungiDB:PV08_11998"/>
<keyword evidence="4" id="KW-1185">Reference proteome</keyword>
<evidence type="ECO:0000256" key="2">
    <source>
        <dbReference type="SAM" id="MobiDB-lite"/>
    </source>
</evidence>
<sequence length="650" mass="73707">MLQQIFSLSRERRENRLRADDEDEILAWIDYCIAKRLGPVAFEKSIVAHLSHSRQRDFTFQQIDARVKNWWKAPTNLSRPNGETYSGYTIVYRIGTKALRGGAFNDERAQSVKARVQQLMKQPVPEYARPSSQSARQKRKAEHTSIGDIVAKRLFKQTKRSHPNSRADSVDVPGKSPRNSISVQIPATPSKPAEDAHGRRNSRAHSTVPKREHSRTLSSPTASLLSDFIDDSQSPSASWCIADSEVFLTPPRDVVQPISTRISPSPLITSVENSSSCSLSECGRVRQLLSDRGRDLQHLRGKLSDAYRTIDELKTQLASEEHRRAICKNAGEAPTQETLRGYLAEIEILRSQLFDKEVFRPFTTRNISKHMPFDREYFHDSMVDIRNEIDDFMCRCGEIQRPCNDINFEEAPDDLKALLHRVLGDSGGTLQAISFHSLLRSILSAAVCEWVLECDVREPMITGCLMCDTMLSHLTTMDGEDVARNLDLAVHHSLIESEDFQQEVIPRRAEALAMRLSERVKPLFGLQNPLDLWEVDILEEWQQQRPQLKKIFISALKVKTKALVSKDIFEVIFPLPGCKYDPKHMESERLEQDNGSSELGQSPIVRLCLVPGLRKFAFDKKHVDYNSFRRPSPSFAEPGDGIVGPLVIVE</sequence>
<accession>A0A0D1ZA53</accession>
<evidence type="ECO:0000313" key="3">
    <source>
        <dbReference type="EMBL" id="KIW09897.1"/>
    </source>
</evidence>
<dbReference type="EMBL" id="KN847502">
    <property type="protein sequence ID" value="KIW09897.1"/>
    <property type="molecule type" value="Genomic_DNA"/>
</dbReference>
<organism evidence="3 4">
    <name type="scientific">Exophiala spinifera</name>
    <dbReference type="NCBI Taxonomy" id="91928"/>
    <lineage>
        <taxon>Eukaryota</taxon>
        <taxon>Fungi</taxon>
        <taxon>Dikarya</taxon>
        <taxon>Ascomycota</taxon>
        <taxon>Pezizomycotina</taxon>
        <taxon>Eurotiomycetes</taxon>
        <taxon>Chaetothyriomycetidae</taxon>
        <taxon>Chaetothyriales</taxon>
        <taxon>Herpotrichiellaceae</taxon>
        <taxon>Exophiala</taxon>
    </lineage>
</organism>
<name>A0A0D1ZA53_9EURO</name>
<feature type="compositionally biased region" description="Polar residues" evidence="2">
    <location>
        <begin position="177"/>
        <end position="187"/>
    </location>
</feature>
<dbReference type="GeneID" id="27339081"/>
<feature type="coiled-coil region" evidence="1">
    <location>
        <begin position="296"/>
        <end position="330"/>
    </location>
</feature>
<proteinExistence type="predicted"/>
<dbReference type="OrthoDB" id="303107at2759"/>
<evidence type="ECO:0000313" key="4">
    <source>
        <dbReference type="Proteomes" id="UP000053328"/>
    </source>
</evidence>
<gene>
    <name evidence="3" type="ORF">PV08_11998</name>
</gene>
<dbReference type="Proteomes" id="UP000053328">
    <property type="component" value="Unassembled WGS sequence"/>
</dbReference>
<feature type="region of interest" description="Disordered" evidence="2">
    <location>
        <begin position="120"/>
        <end position="220"/>
    </location>
</feature>
<dbReference type="RefSeq" id="XP_016230113.1">
    <property type="nucleotide sequence ID" value="XM_016386305.1"/>
</dbReference>